<keyword evidence="1" id="KW-0812">Transmembrane</keyword>
<keyword evidence="1" id="KW-0472">Membrane</keyword>
<name>A0A031JN41_9SPHN</name>
<evidence type="ECO:0000256" key="1">
    <source>
        <dbReference type="SAM" id="Phobius"/>
    </source>
</evidence>
<feature type="transmembrane region" description="Helical" evidence="1">
    <location>
        <begin position="36"/>
        <end position="58"/>
    </location>
</feature>
<reference evidence="3 4" key="1">
    <citation type="submission" date="2014-03" db="EMBL/GenBank/DDBJ databases">
        <title>Whole genome sequence of Novosphingobium resinovorum KF1.</title>
        <authorList>
            <person name="Gan H.M."/>
            <person name="Gan H.Y."/>
            <person name="Chew T.H."/>
            <person name="Savka M.A."/>
        </authorList>
    </citation>
    <scope>NUCLEOTIDE SEQUENCE [LARGE SCALE GENOMIC DNA]</scope>
    <source>
        <strain evidence="3 4">KF1</strain>
    </source>
</reference>
<accession>A0A031JN41</accession>
<dbReference type="Proteomes" id="UP000024329">
    <property type="component" value="Unassembled WGS sequence"/>
</dbReference>
<gene>
    <name evidence="3" type="ORF">BV97_04787</name>
</gene>
<dbReference type="PANTHER" id="PTHR33741">
    <property type="entry name" value="TRANSMEMBRANE PROTEIN DDB_G0269096-RELATED"/>
    <property type="match status" value="1"/>
</dbReference>
<dbReference type="InterPro" id="IPR058581">
    <property type="entry name" value="TM_HPP"/>
</dbReference>
<feature type="domain" description="HPP transmembrane region" evidence="2">
    <location>
        <begin position="36"/>
        <end position="188"/>
    </location>
</feature>
<dbReference type="PANTHER" id="PTHR33741:SF5">
    <property type="entry name" value="TRANSMEMBRANE PROTEIN DDB_G0269096-RELATED"/>
    <property type="match status" value="1"/>
</dbReference>
<proteinExistence type="predicted"/>
<dbReference type="RefSeq" id="WP_008830639.1">
    <property type="nucleotide sequence ID" value="NZ_CP017075.1"/>
</dbReference>
<comment type="caution">
    <text evidence="3">The sequence shown here is derived from an EMBL/GenBank/DDBJ whole genome shotgun (WGS) entry which is preliminary data.</text>
</comment>
<dbReference type="Pfam" id="PF04982">
    <property type="entry name" value="TM_HPP"/>
    <property type="match status" value="1"/>
</dbReference>
<evidence type="ECO:0000313" key="3">
    <source>
        <dbReference type="EMBL" id="EZP74591.1"/>
    </source>
</evidence>
<evidence type="ECO:0000259" key="2">
    <source>
        <dbReference type="Pfam" id="PF04982"/>
    </source>
</evidence>
<dbReference type="EMBL" id="JFYZ01000043">
    <property type="protein sequence ID" value="EZP74591.1"/>
    <property type="molecule type" value="Genomic_DNA"/>
</dbReference>
<dbReference type="AlphaFoldDB" id="A0A031JN41"/>
<organism evidence="3 4">
    <name type="scientific">Novosphingobium resinovorum</name>
    <dbReference type="NCBI Taxonomy" id="158500"/>
    <lineage>
        <taxon>Bacteria</taxon>
        <taxon>Pseudomonadati</taxon>
        <taxon>Pseudomonadota</taxon>
        <taxon>Alphaproteobacteria</taxon>
        <taxon>Sphingomonadales</taxon>
        <taxon>Sphingomonadaceae</taxon>
        <taxon>Novosphingobium</taxon>
    </lineage>
</organism>
<feature type="transmembrane region" description="Helical" evidence="1">
    <location>
        <begin position="65"/>
        <end position="87"/>
    </location>
</feature>
<keyword evidence="1" id="KW-1133">Transmembrane helix</keyword>
<feature type="transmembrane region" description="Helical" evidence="1">
    <location>
        <begin position="99"/>
        <end position="128"/>
    </location>
</feature>
<dbReference type="eggNOG" id="COG3448">
    <property type="taxonomic scope" value="Bacteria"/>
</dbReference>
<dbReference type="PATRIC" id="fig|158500.4.peg.4864"/>
<evidence type="ECO:0000313" key="4">
    <source>
        <dbReference type="Proteomes" id="UP000024329"/>
    </source>
</evidence>
<dbReference type="STRING" id="158500.BES08_15765"/>
<sequence>MRGKSGLVTRTALRHSAAMVRHIHSLRLHALGRLGWARGAIGAALGIALSGFATWALLGGHQAHALPFLVAPLGASAVLVFCVPASPLAQPWSVIGGDLLSAAIGISIGHLIGNPWLGGSIAVGLAIAAMSVARCLHPPGGACALLCALGAGGQVPWDATLMIPIGANVLVLCSFGWLYNNFTGHAWPHVAPPPPVPVSTREDVVAVLEEWDEVLDVDVDDLDAFVQAVLRRRAS</sequence>
<protein>
    <submittedName>
        <fullName evidence="3">CBS-domain-containing membrane protein</fullName>
    </submittedName>
</protein>
<dbReference type="InterPro" id="IPR007065">
    <property type="entry name" value="HPP"/>
</dbReference>